<evidence type="ECO:0000256" key="1">
    <source>
        <dbReference type="ARBA" id="ARBA00010515"/>
    </source>
</evidence>
<dbReference type="PANTHER" id="PTHR48081">
    <property type="entry name" value="AB HYDROLASE SUPERFAMILY PROTEIN C4A8.06C"/>
    <property type="match status" value="1"/>
</dbReference>
<keyword evidence="6" id="KW-1185">Reference proteome</keyword>
<keyword evidence="3" id="KW-0732">Signal</keyword>
<protein>
    <recommendedName>
        <fullName evidence="4">BD-FAE-like domain-containing protein</fullName>
    </recommendedName>
</protein>
<dbReference type="PANTHER" id="PTHR48081:SF30">
    <property type="entry name" value="ACETYL-HYDROLASE LIPR-RELATED"/>
    <property type="match status" value="1"/>
</dbReference>
<dbReference type="InterPro" id="IPR050300">
    <property type="entry name" value="GDXG_lipolytic_enzyme"/>
</dbReference>
<dbReference type="EMBL" id="JRYR02000002">
    <property type="protein sequence ID" value="OHX64074.1"/>
    <property type="molecule type" value="Genomic_DNA"/>
</dbReference>
<evidence type="ECO:0000313" key="6">
    <source>
        <dbReference type="Proteomes" id="UP000179797"/>
    </source>
</evidence>
<evidence type="ECO:0000259" key="4">
    <source>
        <dbReference type="Pfam" id="PF20434"/>
    </source>
</evidence>
<name>A0A1S1YSR7_FLAPC</name>
<proteinExistence type="inferred from homology"/>
<dbReference type="InterPro" id="IPR002168">
    <property type="entry name" value="Lipase_GDXG_HIS_AS"/>
</dbReference>
<dbReference type="Gene3D" id="3.40.50.1820">
    <property type="entry name" value="alpha/beta hydrolase"/>
    <property type="match status" value="1"/>
</dbReference>
<dbReference type="RefSeq" id="WP_052432301.1">
    <property type="nucleotide sequence ID" value="NZ_JRYR02000002.1"/>
</dbReference>
<feature type="domain" description="BD-FAE-like" evidence="4">
    <location>
        <begin position="41"/>
        <end position="228"/>
    </location>
</feature>
<dbReference type="Pfam" id="PF20434">
    <property type="entry name" value="BD-FAE"/>
    <property type="match status" value="1"/>
</dbReference>
<dbReference type="Proteomes" id="UP000179797">
    <property type="component" value="Unassembled WGS sequence"/>
</dbReference>
<keyword evidence="2" id="KW-0378">Hydrolase</keyword>
<dbReference type="STRING" id="915059.NH26_20925"/>
<dbReference type="SUPFAM" id="SSF53474">
    <property type="entry name" value="alpha/beta-Hydrolases"/>
    <property type="match status" value="1"/>
</dbReference>
<reference evidence="5 6" key="1">
    <citation type="journal article" date="2012" name="Int. J. Syst. Evol. Microbiol.">
        <title>Flammeovirga pacifica sp. nov., isolated from deep-sea sediment.</title>
        <authorList>
            <person name="Xu H."/>
            <person name="Fu Y."/>
            <person name="Yang N."/>
            <person name="Ding Z."/>
            <person name="Lai Q."/>
            <person name="Zeng R."/>
        </authorList>
    </citation>
    <scope>NUCLEOTIDE SEQUENCE [LARGE SCALE GENOMIC DNA]</scope>
    <source>
        <strain evidence="6">DSM 24597 / LMG 26175 / WPAGA1</strain>
    </source>
</reference>
<organism evidence="5 6">
    <name type="scientific">Flammeovirga pacifica</name>
    <dbReference type="NCBI Taxonomy" id="915059"/>
    <lineage>
        <taxon>Bacteria</taxon>
        <taxon>Pseudomonadati</taxon>
        <taxon>Bacteroidota</taxon>
        <taxon>Cytophagia</taxon>
        <taxon>Cytophagales</taxon>
        <taxon>Flammeovirgaceae</taxon>
        <taxon>Flammeovirga</taxon>
    </lineage>
</organism>
<dbReference type="OrthoDB" id="9777975at2"/>
<accession>A0A1S1YSR7</accession>
<feature type="chain" id="PRO_5010240470" description="BD-FAE-like domain-containing protein" evidence="3">
    <location>
        <begin position="21"/>
        <end position="309"/>
    </location>
</feature>
<comment type="caution">
    <text evidence="5">The sequence shown here is derived from an EMBL/GenBank/DDBJ whole genome shotgun (WGS) entry which is preliminary data.</text>
</comment>
<evidence type="ECO:0000256" key="3">
    <source>
        <dbReference type="SAM" id="SignalP"/>
    </source>
</evidence>
<gene>
    <name evidence="5" type="ORF">NH26_20925</name>
</gene>
<dbReference type="InterPro" id="IPR029058">
    <property type="entry name" value="AB_hydrolase_fold"/>
</dbReference>
<comment type="similarity">
    <text evidence="1">Belongs to the 'GDXG' lipolytic enzyme family.</text>
</comment>
<sequence>MKSNLLLTLLLLFSYTFLFAQTVSPDTKVVYKQVGDVALELHIFTPEKQASSKAAVVLIHGGGWNQGSPSAFYRQAKHLSERGLVVFCPQYRLRKINGTTIVEAVEDAQSAVAYVRNHAKEYNIKPNKIAVGGGSAGGHLAASTAFLPSLNKDITEEDYAPNLLLLFNPVIDTSKEGYAHRLVDKEVKAAGFDSWENFSPRQNINKNFPPTLIEVGNHDKVLPEKVARDYQKICQEKGLECQLDIYKGAEHSFFNIGYGKKQGYEKGTINKWYFEVLQQADNFLVKHKYLKNNVEIDIPSEAIYPIRKQ</sequence>
<evidence type="ECO:0000256" key="2">
    <source>
        <dbReference type="ARBA" id="ARBA00022801"/>
    </source>
</evidence>
<dbReference type="PROSITE" id="PS01173">
    <property type="entry name" value="LIPASE_GDXG_HIS"/>
    <property type="match status" value="1"/>
</dbReference>
<feature type="signal peptide" evidence="3">
    <location>
        <begin position="1"/>
        <end position="20"/>
    </location>
</feature>
<dbReference type="GO" id="GO:0004806">
    <property type="term" value="F:triacylglycerol lipase activity"/>
    <property type="evidence" value="ECO:0007669"/>
    <property type="project" value="TreeGrafter"/>
</dbReference>
<dbReference type="InterPro" id="IPR049492">
    <property type="entry name" value="BD-FAE-like_dom"/>
</dbReference>
<dbReference type="AlphaFoldDB" id="A0A1S1YSR7"/>
<evidence type="ECO:0000313" key="5">
    <source>
        <dbReference type="EMBL" id="OHX64074.1"/>
    </source>
</evidence>